<name>A0A9N9R8B8_9NEOP</name>
<dbReference type="Proteomes" id="UP001153714">
    <property type="component" value="Chromosome 4"/>
</dbReference>
<dbReference type="AlphaFoldDB" id="A0A9N9R8B8"/>
<dbReference type="Gene3D" id="3.90.320.10">
    <property type="match status" value="1"/>
</dbReference>
<dbReference type="GO" id="GO:0006281">
    <property type="term" value="P:DNA repair"/>
    <property type="evidence" value="ECO:0007669"/>
    <property type="project" value="UniProtKB-ARBA"/>
</dbReference>
<dbReference type="InterPro" id="IPR011604">
    <property type="entry name" value="PDDEXK-like_dom_sf"/>
</dbReference>
<dbReference type="PANTHER" id="PTHR39953:SF1">
    <property type="entry name" value="RE54151P"/>
    <property type="match status" value="1"/>
</dbReference>
<gene>
    <name evidence="1" type="ORF">DIATSA_LOCUS9873</name>
</gene>
<dbReference type="OrthoDB" id="261614at2759"/>
<dbReference type="EMBL" id="OU893335">
    <property type="protein sequence ID" value="CAG9792327.1"/>
    <property type="molecule type" value="Genomic_DNA"/>
</dbReference>
<dbReference type="InterPro" id="IPR011335">
    <property type="entry name" value="Restrct_endonuc-II-like"/>
</dbReference>
<proteinExistence type="predicted"/>
<accession>A0A9N9R8B8</accession>
<evidence type="ECO:0000313" key="1">
    <source>
        <dbReference type="EMBL" id="CAG9792327.1"/>
    </source>
</evidence>
<sequence length="185" mass="21265">MWLHRRSEEPSTTATKCYWKKSKLSGVGTTLKMIKAKDFGTSGIILHLAAQNENIFFDKVALKLRELQIQCSLSQFICEKKEVEKMSIYYLINRFKKSCVDFDVKNFITFCKNEMTESRCLQVKEGTIAQSDSNLWFEMRYGRITASKMHEAAQCTTKDGSLVEEIFGAVTFNETNAIKRGKILE</sequence>
<dbReference type="PANTHER" id="PTHR39953">
    <property type="entry name" value="RE54151P"/>
    <property type="match status" value="1"/>
</dbReference>
<protein>
    <submittedName>
        <fullName evidence="1">Uncharacterized protein</fullName>
    </submittedName>
</protein>
<reference evidence="1" key="2">
    <citation type="submission" date="2022-10" db="EMBL/GenBank/DDBJ databases">
        <authorList>
            <consortium name="ENA_rothamsted_submissions"/>
            <consortium name="culmorum"/>
            <person name="King R."/>
        </authorList>
    </citation>
    <scope>NUCLEOTIDE SEQUENCE</scope>
</reference>
<reference evidence="1" key="1">
    <citation type="submission" date="2021-12" db="EMBL/GenBank/DDBJ databases">
        <authorList>
            <person name="King R."/>
        </authorList>
    </citation>
    <scope>NUCLEOTIDE SEQUENCE</scope>
</reference>
<keyword evidence="2" id="KW-1185">Reference proteome</keyword>
<dbReference type="SUPFAM" id="SSF52980">
    <property type="entry name" value="Restriction endonuclease-like"/>
    <property type="match status" value="1"/>
</dbReference>
<evidence type="ECO:0000313" key="2">
    <source>
        <dbReference type="Proteomes" id="UP001153714"/>
    </source>
</evidence>
<organism evidence="1 2">
    <name type="scientific">Diatraea saccharalis</name>
    <name type="common">sugarcane borer</name>
    <dbReference type="NCBI Taxonomy" id="40085"/>
    <lineage>
        <taxon>Eukaryota</taxon>
        <taxon>Metazoa</taxon>
        <taxon>Ecdysozoa</taxon>
        <taxon>Arthropoda</taxon>
        <taxon>Hexapoda</taxon>
        <taxon>Insecta</taxon>
        <taxon>Pterygota</taxon>
        <taxon>Neoptera</taxon>
        <taxon>Endopterygota</taxon>
        <taxon>Lepidoptera</taxon>
        <taxon>Glossata</taxon>
        <taxon>Ditrysia</taxon>
        <taxon>Pyraloidea</taxon>
        <taxon>Crambidae</taxon>
        <taxon>Crambinae</taxon>
        <taxon>Diatraea</taxon>
    </lineage>
</organism>